<dbReference type="OrthoDB" id="9804753at2"/>
<gene>
    <name evidence="3" type="primary">murB</name>
    <name evidence="5" type="ORF">BBF96_06260</name>
</gene>
<keyword evidence="3" id="KW-0131">Cell cycle</keyword>
<dbReference type="InterPro" id="IPR006094">
    <property type="entry name" value="Oxid_FAD_bind_N"/>
</dbReference>
<dbReference type="PROSITE" id="PS51387">
    <property type="entry name" value="FAD_PCMH"/>
    <property type="match status" value="1"/>
</dbReference>
<evidence type="ECO:0000259" key="4">
    <source>
        <dbReference type="PROSITE" id="PS51387"/>
    </source>
</evidence>
<dbReference type="Gene3D" id="3.30.465.10">
    <property type="match status" value="1"/>
</dbReference>
<evidence type="ECO:0000313" key="5">
    <source>
        <dbReference type="EMBL" id="AZR73035.1"/>
    </source>
</evidence>
<dbReference type="GO" id="GO:0051301">
    <property type="term" value="P:cell division"/>
    <property type="evidence" value="ECO:0007669"/>
    <property type="project" value="UniProtKB-KW"/>
</dbReference>
<dbReference type="PANTHER" id="PTHR21071">
    <property type="entry name" value="UDP-N-ACETYLENOLPYRUVOYLGLUCOSAMINE REDUCTASE"/>
    <property type="match status" value="1"/>
</dbReference>
<keyword evidence="3" id="KW-0274">FAD</keyword>
<dbReference type="GO" id="GO:0008360">
    <property type="term" value="P:regulation of cell shape"/>
    <property type="evidence" value="ECO:0007669"/>
    <property type="project" value="UniProtKB-KW"/>
</dbReference>
<dbReference type="GO" id="GO:0008762">
    <property type="term" value="F:UDP-N-acetylmuramate dehydrogenase activity"/>
    <property type="evidence" value="ECO:0007669"/>
    <property type="project" value="UniProtKB-UniRule"/>
</dbReference>
<evidence type="ECO:0000256" key="2">
    <source>
        <dbReference type="ARBA" id="ARBA00023002"/>
    </source>
</evidence>
<keyword evidence="3" id="KW-0521">NADP</keyword>
<dbReference type="GO" id="GO:0071555">
    <property type="term" value="P:cell wall organization"/>
    <property type="evidence" value="ECO:0007669"/>
    <property type="project" value="UniProtKB-KW"/>
</dbReference>
<dbReference type="UniPathway" id="UPA00219"/>
<name>A0A3Q9HQ08_9FIRM</name>
<dbReference type="GO" id="GO:0005829">
    <property type="term" value="C:cytosol"/>
    <property type="evidence" value="ECO:0007669"/>
    <property type="project" value="TreeGrafter"/>
</dbReference>
<comment type="caution">
    <text evidence="3">Lacks conserved residue(s) required for the propagation of feature annotation.</text>
</comment>
<keyword evidence="3" id="KW-0132">Cell division</keyword>
<dbReference type="Pfam" id="PF01565">
    <property type="entry name" value="FAD_binding_4"/>
    <property type="match status" value="1"/>
</dbReference>
<evidence type="ECO:0000313" key="6">
    <source>
        <dbReference type="Proteomes" id="UP000267250"/>
    </source>
</evidence>
<comment type="function">
    <text evidence="3">Cell wall formation.</text>
</comment>
<dbReference type="AlphaFoldDB" id="A0A3Q9HQ08"/>
<dbReference type="Gene3D" id="3.30.43.10">
    <property type="entry name" value="Uridine Diphospho-n-acetylenolpyruvylglucosamine Reductase, domain 2"/>
    <property type="match status" value="1"/>
</dbReference>
<dbReference type="KEGG" id="aft:BBF96_06260"/>
<dbReference type="InterPro" id="IPR003170">
    <property type="entry name" value="MurB"/>
</dbReference>
<feature type="domain" description="FAD-binding PCMH-type" evidence="4">
    <location>
        <begin position="30"/>
        <end position="194"/>
    </location>
</feature>
<keyword evidence="6" id="KW-1185">Reference proteome</keyword>
<dbReference type="SUPFAM" id="SSF56176">
    <property type="entry name" value="FAD-binding/transporter-associated domain-like"/>
    <property type="match status" value="1"/>
</dbReference>
<dbReference type="InterPro" id="IPR016167">
    <property type="entry name" value="FAD-bd_PCMH_sub1"/>
</dbReference>
<comment type="cofactor">
    <cofactor evidence="3">
        <name>FAD</name>
        <dbReference type="ChEBI" id="CHEBI:57692"/>
    </cofactor>
</comment>
<dbReference type="RefSeq" id="WP_127016365.1">
    <property type="nucleotide sequence ID" value="NZ_CP016379.1"/>
</dbReference>
<dbReference type="EC" id="1.3.1.98" evidence="3"/>
<keyword evidence="3" id="KW-0573">Peptidoglycan synthesis</keyword>
<dbReference type="EMBL" id="CP016379">
    <property type="protein sequence ID" value="AZR73035.1"/>
    <property type="molecule type" value="Genomic_DNA"/>
</dbReference>
<dbReference type="InterPro" id="IPR016166">
    <property type="entry name" value="FAD-bd_PCMH"/>
</dbReference>
<keyword evidence="3" id="KW-0961">Cell wall biogenesis/degradation</keyword>
<keyword evidence="3" id="KW-0133">Cell shape</keyword>
<evidence type="ECO:0000256" key="1">
    <source>
        <dbReference type="ARBA" id="ARBA00022630"/>
    </source>
</evidence>
<keyword evidence="2 3" id="KW-0560">Oxidoreductase</keyword>
<organism evidence="5 6">
    <name type="scientific">Anoxybacter fermentans</name>
    <dbReference type="NCBI Taxonomy" id="1323375"/>
    <lineage>
        <taxon>Bacteria</taxon>
        <taxon>Bacillati</taxon>
        <taxon>Bacillota</taxon>
        <taxon>Clostridia</taxon>
        <taxon>Halanaerobiales</taxon>
        <taxon>Anoxybacter</taxon>
    </lineage>
</organism>
<keyword evidence="3" id="KW-0963">Cytoplasm</keyword>
<protein>
    <recommendedName>
        <fullName evidence="3">UDP-N-acetylenolpyruvoylglucosamine reductase</fullName>
        <ecNumber evidence="3">1.3.1.98</ecNumber>
    </recommendedName>
    <alternativeName>
        <fullName evidence="3">UDP-N-acetylmuramate dehydrogenase</fullName>
    </alternativeName>
</protein>
<sequence length="304" mass="34267">MNSFLLDNLQSYFIGEIRENELLKFHTGFRIGGPARLMLIPKGIEDLRRAIVWAGREKIPYRVIGNGTSVLAHHDGYDGLVIKLVNVLNHIRIEGHRIYAGAGATMTALLRQAINHRLTGLERWWGVPSSIGGWLIRMGMAQAPELDYLIQEVYVMEPDGSITRWIEPSQLFVEDNSNIIKRVIIEVVFQLKPGDSEGTANKITARQVEWEFLTQICLPMAGPVFLTHYKDLTEVFIKTGILSLHKGRAAFLGIGNGYVANLGGTEYDEVLDLLEEIKERVTKLTDLKFRIGLSLLQTKEVIRC</sequence>
<dbReference type="InterPro" id="IPR016169">
    <property type="entry name" value="FAD-bd_PCMH_sub2"/>
</dbReference>
<evidence type="ECO:0000256" key="3">
    <source>
        <dbReference type="HAMAP-Rule" id="MF_00037"/>
    </source>
</evidence>
<dbReference type="InterPro" id="IPR036318">
    <property type="entry name" value="FAD-bd_PCMH-like_sf"/>
</dbReference>
<comment type="similarity">
    <text evidence="3">Belongs to the MurB family.</text>
</comment>
<keyword evidence="1 3" id="KW-0285">Flavoprotein</keyword>
<dbReference type="HAMAP" id="MF_00037">
    <property type="entry name" value="MurB"/>
    <property type="match status" value="1"/>
</dbReference>
<proteinExistence type="inferred from homology"/>
<comment type="catalytic activity">
    <reaction evidence="3">
        <text>UDP-N-acetyl-alpha-D-muramate + NADP(+) = UDP-N-acetyl-3-O-(1-carboxyvinyl)-alpha-D-glucosamine + NADPH + H(+)</text>
        <dbReference type="Rhea" id="RHEA:12248"/>
        <dbReference type="ChEBI" id="CHEBI:15378"/>
        <dbReference type="ChEBI" id="CHEBI:57783"/>
        <dbReference type="ChEBI" id="CHEBI:58349"/>
        <dbReference type="ChEBI" id="CHEBI:68483"/>
        <dbReference type="ChEBI" id="CHEBI:70757"/>
        <dbReference type="EC" id="1.3.1.98"/>
    </reaction>
</comment>
<dbReference type="Proteomes" id="UP000267250">
    <property type="component" value="Chromosome"/>
</dbReference>
<comment type="subcellular location">
    <subcellularLocation>
        <location evidence="3">Cytoplasm</location>
    </subcellularLocation>
</comment>
<dbReference type="GO" id="GO:0071949">
    <property type="term" value="F:FAD binding"/>
    <property type="evidence" value="ECO:0007669"/>
    <property type="project" value="InterPro"/>
</dbReference>
<accession>A0A3Q9HQ08</accession>
<dbReference type="PANTHER" id="PTHR21071:SF4">
    <property type="entry name" value="UDP-N-ACETYLENOLPYRUVOYLGLUCOSAMINE REDUCTASE"/>
    <property type="match status" value="1"/>
</dbReference>
<reference evidence="5 6" key="1">
    <citation type="submission" date="2016-07" db="EMBL/GenBank/DDBJ databases">
        <title>Genome and transcriptome analysis of iron-reducing fermentative bacteria Anoxybacter fermentans.</title>
        <authorList>
            <person name="Zeng X."/>
            <person name="Shao Z."/>
        </authorList>
    </citation>
    <scope>NUCLEOTIDE SEQUENCE [LARGE SCALE GENOMIC DNA]</scope>
    <source>
        <strain evidence="5 6">DY22613</strain>
    </source>
</reference>
<dbReference type="GO" id="GO:0009252">
    <property type="term" value="P:peptidoglycan biosynthetic process"/>
    <property type="evidence" value="ECO:0007669"/>
    <property type="project" value="UniProtKB-UniRule"/>
</dbReference>
<comment type="pathway">
    <text evidence="3">Cell wall biogenesis; peptidoglycan biosynthesis.</text>
</comment>